<dbReference type="EMBL" id="JBHSOE010000016">
    <property type="protein sequence ID" value="MFC5656270.1"/>
    <property type="molecule type" value="Genomic_DNA"/>
</dbReference>
<evidence type="ECO:0000313" key="1">
    <source>
        <dbReference type="EMBL" id="MFC5656270.1"/>
    </source>
</evidence>
<gene>
    <name evidence="1" type="ORF">ACFP3J_12330</name>
</gene>
<keyword evidence="2" id="KW-1185">Reference proteome</keyword>
<dbReference type="Proteomes" id="UP001596065">
    <property type="component" value="Unassembled WGS sequence"/>
</dbReference>
<protein>
    <recommendedName>
        <fullName evidence="3">HNH endonuclease</fullName>
    </recommendedName>
</protein>
<dbReference type="RefSeq" id="WP_344350869.1">
    <property type="nucleotide sequence ID" value="NZ_BAAASM010000037.1"/>
</dbReference>
<organism evidence="1 2">
    <name type="scientific">Streptomyces nogalater</name>
    <dbReference type="NCBI Taxonomy" id="38314"/>
    <lineage>
        <taxon>Bacteria</taxon>
        <taxon>Bacillati</taxon>
        <taxon>Actinomycetota</taxon>
        <taxon>Actinomycetes</taxon>
        <taxon>Kitasatosporales</taxon>
        <taxon>Streptomycetaceae</taxon>
        <taxon>Streptomyces</taxon>
    </lineage>
</organism>
<evidence type="ECO:0008006" key="3">
    <source>
        <dbReference type="Google" id="ProtNLM"/>
    </source>
</evidence>
<proteinExistence type="predicted"/>
<evidence type="ECO:0000313" key="2">
    <source>
        <dbReference type="Proteomes" id="UP001596065"/>
    </source>
</evidence>
<name>A0ABW0WF24_STRNO</name>
<comment type="caution">
    <text evidence="1">The sequence shown here is derived from an EMBL/GenBank/DDBJ whole genome shotgun (WGS) entry which is preliminary data.</text>
</comment>
<accession>A0ABW0WF24</accession>
<sequence length="192" mass="21483">MPEQKGKRHMTGTSPVRPVRYWDGVPVPFITAWSKEEIPVQELVKVHRSSGTVLGLRDETDVERQFGVSWVRMQATRGGRPQHGRVHALRQRQAMSRMLCQLCGGPTVGTRKDERTLFLAASADGHPLLNGERTESPPVHAVCARLSVEHCQPLRRHGWTAALVRHTPVRGVAGHVYDPLTLERLPTAPRHP</sequence>
<reference evidence="2" key="1">
    <citation type="journal article" date="2019" name="Int. J. Syst. Evol. Microbiol.">
        <title>The Global Catalogue of Microorganisms (GCM) 10K type strain sequencing project: providing services to taxonomists for standard genome sequencing and annotation.</title>
        <authorList>
            <consortium name="The Broad Institute Genomics Platform"/>
            <consortium name="The Broad Institute Genome Sequencing Center for Infectious Disease"/>
            <person name="Wu L."/>
            <person name="Ma J."/>
        </authorList>
    </citation>
    <scope>NUCLEOTIDE SEQUENCE [LARGE SCALE GENOMIC DNA]</scope>
    <source>
        <strain evidence="2">KCTC 5701</strain>
    </source>
</reference>